<evidence type="ECO:0000256" key="4">
    <source>
        <dbReference type="PROSITE-ProRule" id="PRU00169"/>
    </source>
</evidence>
<dbReference type="EMBL" id="VDUZ01000036">
    <property type="protein sequence ID" value="TXL72120.1"/>
    <property type="molecule type" value="Genomic_DNA"/>
</dbReference>
<feature type="modified residue" description="4-aspartylphosphate" evidence="4">
    <location>
        <position position="52"/>
    </location>
</feature>
<dbReference type="SUPFAM" id="SSF52172">
    <property type="entry name" value="CheY-like"/>
    <property type="match status" value="1"/>
</dbReference>
<evidence type="ECO:0000313" key="7">
    <source>
        <dbReference type="Proteomes" id="UP000321638"/>
    </source>
</evidence>
<evidence type="ECO:0000256" key="2">
    <source>
        <dbReference type="ARBA" id="ARBA00023015"/>
    </source>
</evidence>
<keyword evidence="7" id="KW-1185">Reference proteome</keyword>
<evidence type="ECO:0000313" key="6">
    <source>
        <dbReference type="EMBL" id="TXL72120.1"/>
    </source>
</evidence>
<dbReference type="InterPro" id="IPR011006">
    <property type="entry name" value="CheY-like_superfamily"/>
</dbReference>
<organism evidence="6 7">
    <name type="scientific">Vineibacter terrae</name>
    <dbReference type="NCBI Taxonomy" id="2586908"/>
    <lineage>
        <taxon>Bacteria</taxon>
        <taxon>Pseudomonadati</taxon>
        <taxon>Pseudomonadota</taxon>
        <taxon>Alphaproteobacteria</taxon>
        <taxon>Hyphomicrobiales</taxon>
        <taxon>Vineibacter</taxon>
    </lineage>
</organism>
<dbReference type="RefSeq" id="WP_147850147.1">
    <property type="nucleotide sequence ID" value="NZ_VDUZ01000036.1"/>
</dbReference>
<protein>
    <submittedName>
        <fullName evidence="6">Response regulator</fullName>
    </submittedName>
</protein>
<keyword evidence="1 4" id="KW-0597">Phosphoprotein</keyword>
<dbReference type="InterPro" id="IPR001789">
    <property type="entry name" value="Sig_transdc_resp-reg_receiver"/>
</dbReference>
<dbReference type="GO" id="GO:0000160">
    <property type="term" value="P:phosphorelay signal transduction system"/>
    <property type="evidence" value="ECO:0007669"/>
    <property type="project" value="InterPro"/>
</dbReference>
<dbReference type="Proteomes" id="UP000321638">
    <property type="component" value="Unassembled WGS sequence"/>
</dbReference>
<evidence type="ECO:0000259" key="5">
    <source>
        <dbReference type="PROSITE" id="PS50110"/>
    </source>
</evidence>
<evidence type="ECO:0000256" key="1">
    <source>
        <dbReference type="ARBA" id="ARBA00022553"/>
    </source>
</evidence>
<evidence type="ECO:0000256" key="3">
    <source>
        <dbReference type="ARBA" id="ARBA00023163"/>
    </source>
</evidence>
<name>A0A5C8PFJ9_9HYPH</name>
<feature type="domain" description="Response regulatory" evidence="5">
    <location>
        <begin position="2"/>
        <end position="117"/>
    </location>
</feature>
<reference evidence="6 7" key="1">
    <citation type="submission" date="2019-06" db="EMBL/GenBank/DDBJ databases">
        <title>New taxonomy in bacterial strain CC-CFT640, isolated from vineyard.</title>
        <authorList>
            <person name="Lin S.-Y."/>
            <person name="Tsai C.-F."/>
            <person name="Young C.-C."/>
        </authorList>
    </citation>
    <scope>NUCLEOTIDE SEQUENCE [LARGE SCALE GENOMIC DNA]</scope>
    <source>
        <strain evidence="6 7">CC-CFT640</strain>
    </source>
</reference>
<accession>A0A5C8PFJ9</accession>
<proteinExistence type="predicted"/>
<dbReference type="PANTHER" id="PTHR44591:SF3">
    <property type="entry name" value="RESPONSE REGULATORY DOMAIN-CONTAINING PROTEIN"/>
    <property type="match status" value="1"/>
</dbReference>
<keyword evidence="2" id="KW-0805">Transcription regulation</keyword>
<gene>
    <name evidence="6" type="ORF">FHP25_27235</name>
</gene>
<dbReference type="OrthoDB" id="7356227at2"/>
<dbReference type="AlphaFoldDB" id="A0A5C8PFJ9"/>
<dbReference type="PANTHER" id="PTHR44591">
    <property type="entry name" value="STRESS RESPONSE REGULATOR PROTEIN 1"/>
    <property type="match status" value="1"/>
</dbReference>
<dbReference type="CDD" id="cd00156">
    <property type="entry name" value="REC"/>
    <property type="match status" value="1"/>
</dbReference>
<dbReference type="PROSITE" id="PS50110">
    <property type="entry name" value="RESPONSE_REGULATORY"/>
    <property type="match status" value="1"/>
</dbReference>
<dbReference type="InterPro" id="IPR050595">
    <property type="entry name" value="Bact_response_regulator"/>
</dbReference>
<sequence>MKILVVDDEHDIVDELRSFLERRGHQVTGAGGVEQACAALDGGGGFDVVVTDMRMPPRSGVEVVHACSRLTEPPAVLLMTGQASQSDVDDALSAGARTVIWKPLSLRKVMDAVNAAIRPATAAVTL</sequence>
<keyword evidence="3" id="KW-0804">Transcription</keyword>
<dbReference type="Pfam" id="PF00072">
    <property type="entry name" value="Response_reg"/>
    <property type="match status" value="1"/>
</dbReference>
<dbReference type="Gene3D" id="3.40.50.2300">
    <property type="match status" value="1"/>
</dbReference>
<comment type="caution">
    <text evidence="6">The sequence shown here is derived from an EMBL/GenBank/DDBJ whole genome shotgun (WGS) entry which is preliminary data.</text>
</comment>
<dbReference type="SMART" id="SM00448">
    <property type="entry name" value="REC"/>
    <property type="match status" value="1"/>
</dbReference>